<dbReference type="GO" id="GO:0016874">
    <property type="term" value="F:ligase activity"/>
    <property type="evidence" value="ECO:0007669"/>
    <property type="project" value="UniProtKB-KW"/>
</dbReference>
<dbReference type="Pfam" id="PF00501">
    <property type="entry name" value="AMP-binding"/>
    <property type="match status" value="1"/>
</dbReference>
<dbReference type="FunFam" id="3.30.300.30:FF:000008">
    <property type="entry name" value="2,3-dihydroxybenzoate-AMP ligase"/>
    <property type="match status" value="1"/>
</dbReference>
<dbReference type="GO" id="GO:0006631">
    <property type="term" value="P:fatty acid metabolic process"/>
    <property type="evidence" value="ECO:0007669"/>
    <property type="project" value="UniProtKB-KW"/>
</dbReference>
<dbReference type="SUPFAM" id="SSF56801">
    <property type="entry name" value="Acetyl-CoA synthetase-like"/>
    <property type="match status" value="1"/>
</dbReference>
<dbReference type="PANTHER" id="PTHR43859">
    <property type="entry name" value="ACYL-ACTIVATING ENZYME"/>
    <property type="match status" value="1"/>
</dbReference>
<feature type="domain" description="AMP-binding enzyme C-terminal" evidence="6">
    <location>
        <begin position="453"/>
        <end position="527"/>
    </location>
</feature>
<dbReference type="CDD" id="cd12119">
    <property type="entry name" value="ttLC_FACS_AlkK_like"/>
    <property type="match status" value="1"/>
</dbReference>
<name>A0A132F4Q6_9BURK</name>
<keyword evidence="2 7" id="KW-0436">Ligase</keyword>
<accession>A0A132F4Q6</accession>
<feature type="domain" description="AMP-dependent synthetase/ligase" evidence="5">
    <location>
        <begin position="17"/>
        <end position="404"/>
    </location>
</feature>
<dbReference type="InterPro" id="IPR042099">
    <property type="entry name" value="ANL_N_sf"/>
</dbReference>
<proteinExistence type="inferred from homology"/>
<organism evidence="7 8">
    <name type="scientific">Burkholderia pseudomultivorans</name>
    <dbReference type="NCBI Taxonomy" id="1207504"/>
    <lineage>
        <taxon>Bacteria</taxon>
        <taxon>Pseudomonadati</taxon>
        <taxon>Pseudomonadota</taxon>
        <taxon>Betaproteobacteria</taxon>
        <taxon>Burkholderiales</taxon>
        <taxon>Burkholderiaceae</taxon>
        <taxon>Burkholderia</taxon>
        <taxon>Burkholderia cepacia complex</taxon>
    </lineage>
</organism>
<dbReference type="Pfam" id="PF13193">
    <property type="entry name" value="AMP-binding_C"/>
    <property type="match status" value="1"/>
</dbReference>
<evidence type="ECO:0000256" key="3">
    <source>
        <dbReference type="ARBA" id="ARBA00022832"/>
    </source>
</evidence>
<evidence type="ECO:0000313" key="7">
    <source>
        <dbReference type="EMBL" id="KWF68144.1"/>
    </source>
</evidence>
<dbReference type="InterPro" id="IPR020845">
    <property type="entry name" value="AMP-binding_CS"/>
</dbReference>
<dbReference type="PROSITE" id="PS00455">
    <property type="entry name" value="AMP_BINDING"/>
    <property type="match status" value="1"/>
</dbReference>
<evidence type="ECO:0000256" key="4">
    <source>
        <dbReference type="ARBA" id="ARBA00023098"/>
    </source>
</evidence>
<reference evidence="7 8" key="1">
    <citation type="submission" date="2015-11" db="EMBL/GenBank/DDBJ databases">
        <title>Expanding the genomic diversity of Burkholderia species for the development of highly accurate diagnostics.</title>
        <authorList>
            <person name="Sahl J."/>
            <person name="Keim P."/>
            <person name="Wagner D."/>
        </authorList>
    </citation>
    <scope>NUCLEOTIDE SEQUENCE [LARGE SCALE GENOMIC DNA]</scope>
    <source>
        <strain evidence="7 8">MSMB574WGS</strain>
    </source>
</reference>
<gene>
    <name evidence="7" type="ORF">WT57_14885</name>
</gene>
<dbReference type="Proteomes" id="UP000061512">
    <property type="component" value="Unassembled WGS sequence"/>
</dbReference>
<dbReference type="Gene3D" id="3.30.300.30">
    <property type="match status" value="1"/>
</dbReference>
<evidence type="ECO:0000256" key="1">
    <source>
        <dbReference type="ARBA" id="ARBA00006432"/>
    </source>
</evidence>
<sequence>MNGLMQQRQLLISDLIEHAANYHGDREIVSHLGSGRIHRYSWSAALGRSKQVANLIRSLGVNAGQRVATLAWNTHRHLELYYGVSGTGAVLTTVNPRLFAEQIVYILNHSESTYVFFDVDLAALVEEIAPQCPAVKGFIALCEADRMPELTVPGLACYESLIAACSDAYAWPRFDENSASSMCFTSGTTGHPKGVLYSHRSTVLHAMSTCMADSFAISARDSILLIVPMFHVNGWGIPHSSAMAGAKLVLPGSRLSGENVYAMLRDEKCSVSCGVPTVWMSLLDYAQNVDPAQRRRDIVMTRALSGGSAAPRRVIERFEQFFGASLYQAWGMTETSPVVTVNVPLAKHAHLTPDQRIELQMLAGRPLPGTEIAIFDDEGNLLARDGQTTGQLKVRGAWVSRAYYRHDHDGWDPDGWFATGDMATLNADGFLRITDRAKDVIKSGGEWISSLDLESAALSHPAIAEAAVIGLPHSHWQERPLLVAVRRDGMEATAQDVLDHMRRHVAKWWLPDDVVFVDALPHTATGKLYKVALRKQFEGFRFSTDIEHARG</sequence>
<dbReference type="InterPro" id="IPR045851">
    <property type="entry name" value="AMP-bd_C_sf"/>
</dbReference>
<evidence type="ECO:0000256" key="2">
    <source>
        <dbReference type="ARBA" id="ARBA00022598"/>
    </source>
</evidence>
<evidence type="ECO:0000259" key="6">
    <source>
        <dbReference type="Pfam" id="PF13193"/>
    </source>
</evidence>
<comment type="similarity">
    <text evidence="1">Belongs to the ATP-dependent AMP-binding enzyme family.</text>
</comment>
<dbReference type="NCBIfam" id="NF004837">
    <property type="entry name" value="PRK06187.1"/>
    <property type="match status" value="1"/>
</dbReference>
<keyword evidence="4" id="KW-0443">Lipid metabolism</keyword>
<dbReference type="InterPro" id="IPR025110">
    <property type="entry name" value="AMP-bd_C"/>
</dbReference>
<dbReference type="EMBL" id="LPJX01000026">
    <property type="protein sequence ID" value="KWF68144.1"/>
    <property type="molecule type" value="Genomic_DNA"/>
</dbReference>
<dbReference type="InterPro" id="IPR000873">
    <property type="entry name" value="AMP-dep_synth/lig_dom"/>
</dbReference>
<dbReference type="PANTHER" id="PTHR43859:SF4">
    <property type="entry name" value="BUTANOATE--COA LIGASE AAE1-RELATED"/>
    <property type="match status" value="1"/>
</dbReference>
<comment type="caution">
    <text evidence="7">The sequence shown here is derived from an EMBL/GenBank/DDBJ whole genome shotgun (WGS) entry which is preliminary data.</text>
</comment>
<dbReference type="RefSeq" id="WP_060298280.1">
    <property type="nucleotide sequence ID" value="NZ_LPJX01000026.1"/>
</dbReference>
<dbReference type="AlphaFoldDB" id="A0A132F4Q6"/>
<evidence type="ECO:0000259" key="5">
    <source>
        <dbReference type="Pfam" id="PF00501"/>
    </source>
</evidence>
<dbReference type="Gene3D" id="3.40.50.12780">
    <property type="entry name" value="N-terminal domain of ligase-like"/>
    <property type="match status" value="1"/>
</dbReference>
<keyword evidence="3" id="KW-0276">Fatty acid metabolism</keyword>
<protein>
    <submittedName>
        <fullName evidence="7">Long-chain fatty acid--CoA ligase</fullName>
    </submittedName>
</protein>
<evidence type="ECO:0000313" key="8">
    <source>
        <dbReference type="Proteomes" id="UP000061512"/>
    </source>
</evidence>